<proteinExistence type="predicted"/>
<evidence type="ECO:0000256" key="1">
    <source>
        <dbReference type="SAM" id="SignalP"/>
    </source>
</evidence>
<keyword evidence="1" id="KW-0732">Signal</keyword>
<feature type="signal peptide" evidence="1">
    <location>
        <begin position="1"/>
        <end position="24"/>
    </location>
</feature>
<organism evidence="2 3">
    <name type="scientific">Burkholderia ubonensis</name>
    <dbReference type="NCBI Taxonomy" id="101571"/>
    <lineage>
        <taxon>Bacteria</taxon>
        <taxon>Pseudomonadati</taxon>
        <taxon>Pseudomonadota</taxon>
        <taxon>Betaproteobacteria</taxon>
        <taxon>Burkholderiales</taxon>
        <taxon>Burkholderiaceae</taxon>
        <taxon>Burkholderia</taxon>
        <taxon>Burkholderia cepacia complex</taxon>
    </lineage>
</organism>
<feature type="chain" id="PRO_5043374548" description="Carboxypeptidase regulatory-like domain-containing protein" evidence="1">
    <location>
        <begin position="25"/>
        <end position="160"/>
    </location>
</feature>
<reference evidence="2 3" key="1">
    <citation type="submission" date="2015-11" db="EMBL/GenBank/DDBJ databases">
        <title>Expanding the genomic diversity of Burkholderia species for the development of highly accurate diagnostics.</title>
        <authorList>
            <person name="Sahl J."/>
            <person name="Keim P."/>
            <person name="Wagner D."/>
        </authorList>
    </citation>
    <scope>NUCLEOTIDE SEQUENCE [LARGE SCALE GENOMIC DNA]</scope>
    <source>
        <strain evidence="2 3">MSMB1137WGS</strain>
    </source>
</reference>
<dbReference type="Proteomes" id="UP000056732">
    <property type="component" value="Unassembled WGS sequence"/>
</dbReference>
<accession>A0AAW3N2X1</accession>
<dbReference type="EMBL" id="LPDO01000151">
    <property type="protein sequence ID" value="KVT41294.1"/>
    <property type="molecule type" value="Genomic_DNA"/>
</dbReference>
<name>A0AAW3N2X1_9BURK</name>
<evidence type="ECO:0008006" key="4">
    <source>
        <dbReference type="Google" id="ProtNLM"/>
    </source>
</evidence>
<gene>
    <name evidence="2" type="ORF">WK53_19715</name>
</gene>
<protein>
    <recommendedName>
        <fullName evidence="4">Carboxypeptidase regulatory-like domain-containing protein</fullName>
    </recommendedName>
</protein>
<dbReference type="AlphaFoldDB" id="A0AAW3N2X1"/>
<comment type="caution">
    <text evidence="2">The sequence shown here is derived from an EMBL/GenBank/DDBJ whole genome shotgun (WGS) entry which is preliminary data.</text>
</comment>
<sequence>MSIWIVRVLLASICMLSIGTDAPAQPQSSPVQVGRTGIAYMTGGIGADDVSAFRAAAPRYNLRITLASAAGEYLSDVDVTILSGTTPLLDVRTAGPFLFARMPPGRYKVVARDSRTLEIRHVVVPARGGVDVRFYWDAPDLGDVAHRCPECAKMQPHSID</sequence>
<dbReference type="RefSeq" id="WP_059934009.1">
    <property type="nucleotide sequence ID" value="NZ_LPDO01000151.1"/>
</dbReference>
<evidence type="ECO:0000313" key="2">
    <source>
        <dbReference type="EMBL" id="KVT41294.1"/>
    </source>
</evidence>
<evidence type="ECO:0000313" key="3">
    <source>
        <dbReference type="Proteomes" id="UP000056732"/>
    </source>
</evidence>